<evidence type="ECO:0000256" key="1">
    <source>
        <dbReference type="ARBA" id="ARBA00010556"/>
    </source>
</evidence>
<proteinExistence type="inferred from homology"/>
<dbReference type="CDD" id="cd02891">
    <property type="entry name" value="A2M_like"/>
    <property type="match status" value="1"/>
</dbReference>
<dbReference type="EMBL" id="VUMH01000005">
    <property type="protein sequence ID" value="MSS27793.1"/>
    <property type="molecule type" value="Genomic_DNA"/>
</dbReference>
<evidence type="ECO:0000313" key="7">
    <source>
        <dbReference type="Proteomes" id="UP000477488"/>
    </source>
</evidence>
<dbReference type="InterPro" id="IPR041203">
    <property type="entry name" value="Bact_A2M_MG5"/>
</dbReference>
<name>A0A6L5XKL0_9BACT</name>
<dbReference type="Proteomes" id="UP000477488">
    <property type="component" value="Unassembled WGS sequence"/>
</dbReference>
<feature type="region of interest" description="Disordered" evidence="3">
    <location>
        <begin position="317"/>
        <end position="352"/>
    </location>
</feature>
<dbReference type="InterPro" id="IPR021868">
    <property type="entry name" value="Alpha_2_Macroglob_MG3"/>
</dbReference>
<dbReference type="InterPro" id="IPR001599">
    <property type="entry name" value="Macroglobln_a2"/>
</dbReference>
<dbReference type="PANTHER" id="PTHR40094:SF1">
    <property type="entry name" value="UBIQUITIN DOMAIN-CONTAINING PROTEIN"/>
    <property type="match status" value="1"/>
</dbReference>
<dbReference type="SUPFAM" id="SSF48239">
    <property type="entry name" value="Terpenoid cyclases/Protein prenyltransferases"/>
    <property type="match status" value="1"/>
</dbReference>
<sequence>MSASAFFSGPVRNRLVFTFLLFFLTAGNAWSAPEVRAPDSRNVGGLISYWRFTAAAGQPGGNAALDLRFTPDKQKCREAYGEDGEAVCRRNFGRRPAPEVTLQPSLPGRWEWSGDRLLFFPEEIWPVDTAYTVDIKKSLPPRMAVAGPVTFRSAPLRAKISGSFKFDPENLKTMAVSGEMRFNAPVDREAAQSRFSVKIEGDGLLLGDPILHFNDRGDRLDYSLPVLELAKADSGLRISLAPGFTAVSGGPASRGEDFFIRLPSADKLFELKTGRLDAVTRPDLRAEMVLSLHFSLPVKPSEVLDKLDLRLLPPDASAMDATTGEKQPAEAENEENETREENPPASAWTLERVTPEVIAQATRLRLSPPDDEDKPSTDIFLAVDDNLEPGRSLLLRLRQGMVSASGLRSSEESLKLLQAPAFPEALRIMQKGGVLALTGDAVVSVYSRNLDAVDYEVSQIRPEFLNTFLSANLDQLDYDAYDYDQPYAGGRPDLDNLSVVNRGSLPLRRRDAMSAQFSALNLRPLLRDGRKGLFYLSLTGRRDGRAVSRENRFVLMTDLGLIHKTAAGGGGAVYAVSLADGRPRAQVNVQVIGVNGLPVFSAKTDARGKVNLPALTGLTREKRPLALTAAQGSDLAFLPLEQYARKLNYSRFDVGGNRLSDQGLNVYLFSQRGVYRPGESLHFGYMVKQGQWGSTDLTGLPLTATLYNPRGNEAASKKITLTADGFGELTFPLETTAPTGPWELRLRTGADKQRGEILRVTRVMVEEFQPDTLRLQLRLTPGVGKGWLRPRDLAEGPGGSQDEGLSARVNLVNLFGAPAVDHEVKLRLHFAPAAFAFRDYPDYRFYNAAQSMAGEQTELPGQRTDAQGDTVFSLDLADHAHSTFQLTARAEGMDAAGGRSVMADASLLFSPLDAAVGWSSDADLGYLPQHGKARLNLLAVDHTLKAVDLGELELTFVGISHTRSLTRDSKGQYRYQNLPRRKTLGTQKLRLDKKTSVALRLDEPGAHLLEARDSKGNLVLRVPYEVAGTAQARLGEEHEARLTARLSKQDYAPGETMEISLNTPYKGAGLITVEREDVLAETWFTAQAGQSVQRLPLPKNLEGRAYCNITYFRALDDADIFTKPLAVAVLPFSVNMRGRDLGLSVRTEADAARVSGAAVPAAEQVVRPGADLPVRVRAAQPGKAIVFAVDEGILRLTSYATPDPLRALLGDRALEVGTYQYFDLLMPEYRHLRDMISAFGGGEEAASASPGQQAALGQNPFRRPGEAPMIFWSGVLDVGPEDSLVNIPIPPQFNGKLRIMAVGCAPGAVGAARTEAVSRAEVVIQPMLPLFVTPGDVFEAAVSLTDMLERPAGQENTPRRLALSVRGDGGCTLLDALPEALTLEPARQQTVRLRFRAEDLPGGHNLHFTATPLPGQPGEAVTRPVGLSIRPALPRSTDVLLGRAGQAPYTAEAKLPRRLYPQFAELRASLSALPLPPAHGLMRWLAAYPYGCTEQRVSAAFPDLALLTRPELTPPDAAYTPQKIRAWVLETLRMLQARQADEGRFAAWPGGGRGDLFLSAYAADFLSTARAAGLSLSDGLDKGFLEALEEEAMRSPDSLADARVKAYAAWVLTRNGVLTSNILATLTAWLDRYAPDQWRGDLTAVFMAGSWKLMKEDKLAGELIRNYRPEAAQAFRADYPFDGLSSRAFFLTVLAGQFPEELHSKKAQEMLDDIFSLTAQRRYTTISAAQTARALMAYSQGLDAGLARAEVKGLTRADPADQEGQPPALPPLQGKGVRVLALDSESGADSRNLLNQLAGLSFSADAPFFWQMESVGFGRDLPTQAVSKGLSVRRELRAPDGGPVTVLRRGDEVVVALTARAFDVTRKNIALVDMLPGCFEFVVSHGGQSAELRTDQGRNRKDRDMNPAYAERREDRMLIFADLPTDERTFRYRVRITGRGEFTWPPAQAEAMYDPEAGALSLPEKIVIEE</sequence>
<dbReference type="InterPro" id="IPR002890">
    <property type="entry name" value="MG2"/>
</dbReference>
<feature type="domain" description="Alpha-2-macroglobulin" evidence="5">
    <location>
        <begin position="1269"/>
        <end position="1358"/>
    </location>
</feature>
<reference evidence="6 7" key="1">
    <citation type="submission" date="2019-09" db="EMBL/GenBank/DDBJ databases">
        <title>In-depth cultivation of the pig gut microbiome towards novel bacterial diversity and tailored functional studies.</title>
        <authorList>
            <person name="Wylensek D."/>
            <person name="Hitch T.C.A."/>
            <person name="Clavel T."/>
        </authorList>
    </citation>
    <scope>NUCLEOTIDE SEQUENCE [LARGE SCALE GENOMIC DNA]</scope>
    <source>
        <strain evidence="6 7">PG-178-WT-4</strain>
    </source>
</reference>
<keyword evidence="7" id="KW-1185">Reference proteome</keyword>
<dbReference type="SMART" id="SM01360">
    <property type="entry name" value="A2M"/>
    <property type="match status" value="1"/>
</dbReference>
<dbReference type="SMART" id="SM01359">
    <property type="entry name" value="A2M_N_2"/>
    <property type="match status" value="1"/>
</dbReference>
<feature type="domain" description="Alpha-2-macroglobulin bait region" evidence="4">
    <location>
        <begin position="1042"/>
        <end position="1196"/>
    </location>
</feature>
<dbReference type="InterPro" id="IPR011625">
    <property type="entry name" value="A2M_N_BRD"/>
</dbReference>
<dbReference type="Gene3D" id="2.60.40.1930">
    <property type="match status" value="1"/>
</dbReference>
<dbReference type="Gene3D" id="1.50.10.20">
    <property type="match status" value="1"/>
</dbReference>
<organism evidence="6 7">
    <name type="scientific">Desulfovibrio porci</name>
    <dbReference type="NCBI Taxonomy" id="2605782"/>
    <lineage>
        <taxon>Bacteria</taxon>
        <taxon>Pseudomonadati</taxon>
        <taxon>Thermodesulfobacteriota</taxon>
        <taxon>Desulfovibrionia</taxon>
        <taxon>Desulfovibrionales</taxon>
        <taxon>Desulfovibrionaceae</taxon>
        <taxon>Desulfovibrio</taxon>
    </lineage>
</organism>
<evidence type="ECO:0000313" key="6">
    <source>
        <dbReference type="EMBL" id="MSS27793.1"/>
    </source>
</evidence>
<evidence type="ECO:0000256" key="2">
    <source>
        <dbReference type="ARBA" id="ARBA00022729"/>
    </source>
</evidence>
<evidence type="ECO:0000259" key="5">
    <source>
        <dbReference type="SMART" id="SM01360"/>
    </source>
</evidence>
<protein>
    <submittedName>
        <fullName evidence="6">Alpha-2-macroglobulin family protein</fullName>
    </submittedName>
</protein>
<keyword evidence="2" id="KW-0732">Signal</keyword>
<dbReference type="Pfam" id="PF17972">
    <property type="entry name" value="bMG5"/>
    <property type="match status" value="1"/>
</dbReference>
<dbReference type="Pfam" id="PF11974">
    <property type="entry name" value="bMG3"/>
    <property type="match status" value="1"/>
</dbReference>
<dbReference type="Pfam" id="PF01835">
    <property type="entry name" value="MG2"/>
    <property type="match status" value="1"/>
</dbReference>
<dbReference type="InterPro" id="IPR041246">
    <property type="entry name" value="Bact_MG10"/>
</dbReference>
<evidence type="ECO:0000256" key="3">
    <source>
        <dbReference type="SAM" id="MobiDB-lite"/>
    </source>
</evidence>
<comment type="caution">
    <text evidence="6">The sequence shown here is derived from an EMBL/GenBank/DDBJ whole genome shotgun (WGS) entry which is preliminary data.</text>
</comment>
<dbReference type="Pfam" id="PF17973">
    <property type="entry name" value="bMG10"/>
    <property type="match status" value="1"/>
</dbReference>
<dbReference type="RefSeq" id="WP_154510581.1">
    <property type="nucleotide sequence ID" value="NZ_VUMH01000005.1"/>
</dbReference>
<dbReference type="GO" id="GO:0004866">
    <property type="term" value="F:endopeptidase inhibitor activity"/>
    <property type="evidence" value="ECO:0007669"/>
    <property type="project" value="InterPro"/>
</dbReference>
<comment type="similarity">
    <text evidence="1">Belongs to the protease inhibitor I39 (alpha-2-macroglobulin) family. Bacterial alpha-2-macroglobulin subfamily.</text>
</comment>
<dbReference type="InterPro" id="IPR051802">
    <property type="entry name" value="YfhM-like"/>
</dbReference>
<dbReference type="Pfam" id="PF07703">
    <property type="entry name" value="A2M_BRD"/>
    <property type="match status" value="1"/>
</dbReference>
<gene>
    <name evidence="6" type="ORF">FYJ44_06950</name>
</gene>
<dbReference type="PANTHER" id="PTHR40094">
    <property type="entry name" value="ALPHA-2-MACROGLOBULIN HOMOLOG"/>
    <property type="match status" value="1"/>
</dbReference>
<dbReference type="InterPro" id="IPR008930">
    <property type="entry name" value="Terpenoid_cyclase/PrenylTrfase"/>
</dbReference>
<accession>A0A6L5XKL0</accession>
<evidence type="ECO:0000259" key="4">
    <source>
        <dbReference type="SMART" id="SM01359"/>
    </source>
</evidence>